<keyword evidence="6" id="KW-1185">Reference proteome</keyword>
<keyword evidence="2" id="KW-0378">Hydrolase</keyword>
<dbReference type="GO" id="GO:0003676">
    <property type="term" value="F:nucleic acid binding"/>
    <property type="evidence" value="ECO:0007669"/>
    <property type="project" value="InterPro"/>
</dbReference>
<protein>
    <recommendedName>
        <fullName evidence="4">Exonuclease domain-containing protein</fullName>
    </recommendedName>
</protein>
<evidence type="ECO:0000256" key="1">
    <source>
        <dbReference type="ARBA" id="ARBA00022722"/>
    </source>
</evidence>
<keyword evidence="1" id="KW-0540">Nuclease</keyword>
<proteinExistence type="predicted"/>
<dbReference type="SMART" id="SM00479">
    <property type="entry name" value="EXOIII"/>
    <property type="match status" value="1"/>
</dbReference>
<evidence type="ECO:0000256" key="3">
    <source>
        <dbReference type="ARBA" id="ARBA00022839"/>
    </source>
</evidence>
<dbReference type="InterPro" id="IPR036397">
    <property type="entry name" value="RNaseH_sf"/>
</dbReference>
<sequence>MRCYSLAASSDYRFAGTIAQKNEGEHFIENVLKSAAMSPGKHRYRYAQRVQRTVIERRCRILTLEYKKRRLALKKARTALRHRREDRESVTYQTNCTLLDAPNTEMNNNIIDHTNSDPEIDDEQYQSIVLLDLETSGLSKNCDILQIVAKCGKSTFATYVNPKKPISAAATEANGLTNCQGVLMYHGLTVDSVPLRLAMSNLQQWLASLGKPCYIATHNLSFDGPRLFNAIVTCSLHDDFRDFVCGFIETLTVIRRLTGRKRKGECTIAGLAEWQRISTAGAHNAENDVNILQKILRSAKITGENLVESAKSWEEQTYGVRGIH</sequence>
<dbReference type="PANTHER" id="PTHR30231:SF4">
    <property type="entry name" value="PROTEIN NEN2"/>
    <property type="match status" value="1"/>
</dbReference>
<comment type="caution">
    <text evidence="5">The sequence shown here is derived from an EMBL/GenBank/DDBJ whole genome shotgun (WGS) entry which is preliminary data.</text>
</comment>
<reference evidence="5" key="1">
    <citation type="submission" date="2024-04" db="EMBL/GenBank/DDBJ databases">
        <authorList>
            <consortium name="Molecular Ecology Group"/>
        </authorList>
    </citation>
    <scope>NUCLEOTIDE SEQUENCE</scope>
</reference>
<keyword evidence="3" id="KW-0269">Exonuclease</keyword>
<evidence type="ECO:0000256" key="2">
    <source>
        <dbReference type="ARBA" id="ARBA00022801"/>
    </source>
</evidence>
<dbReference type="Gene3D" id="3.30.420.10">
    <property type="entry name" value="Ribonuclease H-like superfamily/Ribonuclease H"/>
    <property type="match status" value="1"/>
</dbReference>
<dbReference type="PANTHER" id="PTHR30231">
    <property type="entry name" value="DNA POLYMERASE III SUBUNIT EPSILON"/>
    <property type="match status" value="1"/>
</dbReference>
<dbReference type="InterPro" id="IPR012337">
    <property type="entry name" value="RNaseH-like_sf"/>
</dbReference>
<dbReference type="EMBL" id="CAXIPU020000446">
    <property type="protein sequence ID" value="CAL1672154.1"/>
    <property type="molecule type" value="Genomic_DNA"/>
</dbReference>
<evidence type="ECO:0000313" key="6">
    <source>
        <dbReference type="Proteomes" id="UP001497644"/>
    </source>
</evidence>
<organism evidence="5 6">
    <name type="scientific">Lasius platythorax</name>
    <dbReference type="NCBI Taxonomy" id="488582"/>
    <lineage>
        <taxon>Eukaryota</taxon>
        <taxon>Metazoa</taxon>
        <taxon>Ecdysozoa</taxon>
        <taxon>Arthropoda</taxon>
        <taxon>Hexapoda</taxon>
        <taxon>Insecta</taxon>
        <taxon>Pterygota</taxon>
        <taxon>Neoptera</taxon>
        <taxon>Endopterygota</taxon>
        <taxon>Hymenoptera</taxon>
        <taxon>Apocrita</taxon>
        <taxon>Aculeata</taxon>
        <taxon>Formicoidea</taxon>
        <taxon>Formicidae</taxon>
        <taxon>Formicinae</taxon>
        <taxon>Lasius</taxon>
        <taxon>Lasius</taxon>
    </lineage>
</organism>
<feature type="domain" description="Exonuclease" evidence="4">
    <location>
        <begin position="127"/>
        <end position="305"/>
    </location>
</feature>
<dbReference type="AlphaFoldDB" id="A0AAV2MXA9"/>
<evidence type="ECO:0000313" key="5">
    <source>
        <dbReference type="EMBL" id="CAL1672154.1"/>
    </source>
</evidence>
<evidence type="ECO:0000259" key="4">
    <source>
        <dbReference type="SMART" id="SM00479"/>
    </source>
</evidence>
<dbReference type="InterPro" id="IPR013520">
    <property type="entry name" value="Ribonucl_H"/>
</dbReference>
<name>A0AAV2MXA9_9HYME</name>
<dbReference type="CDD" id="cd06127">
    <property type="entry name" value="DEDDh"/>
    <property type="match status" value="1"/>
</dbReference>
<dbReference type="Proteomes" id="UP001497644">
    <property type="component" value="Unassembled WGS sequence"/>
</dbReference>
<gene>
    <name evidence="5" type="ORF">LPLAT_LOCUS5558</name>
</gene>
<dbReference type="SUPFAM" id="SSF53098">
    <property type="entry name" value="Ribonuclease H-like"/>
    <property type="match status" value="1"/>
</dbReference>
<dbReference type="GO" id="GO:0008408">
    <property type="term" value="F:3'-5' exonuclease activity"/>
    <property type="evidence" value="ECO:0007669"/>
    <property type="project" value="TreeGrafter"/>
</dbReference>
<accession>A0AAV2MXA9</accession>